<keyword evidence="4 6" id="KW-1133">Transmembrane helix</keyword>
<evidence type="ECO:0000256" key="3">
    <source>
        <dbReference type="ARBA" id="ARBA00022692"/>
    </source>
</evidence>
<evidence type="ECO:0000256" key="1">
    <source>
        <dbReference type="ARBA" id="ARBA00004141"/>
    </source>
</evidence>
<evidence type="ECO:0000256" key="2">
    <source>
        <dbReference type="ARBA" id="ARBA00009399"/>
    </source>
</evidence>
<sequence>MTTVAASPIARAVDALREKFGALFREVAKFGIVGLVALIVDIGTFNLLRFAGGEGPFFDRPISAKIVSVAIATTVAYFGNRYWTFRHRGRTNMGREYLLFFLFNGVALVIAVGCLWISHYVLKLDTPLADNISANVIGLGLGTLFRFWSYSTFVFPKVEPESAEWELAERDASSPI</sequence>
<evidence type="ECO:0000313" key="8">
    <source>
        <dbReference type="EMBL" id="CAB4986637.1"/>
    </source>
</evidence>
<dbReference type="PANTHER" id="PTHR38459:SF1">
    <property type="entry name" value="PROPHAGE BACTOPRENOL-LINKED GLUCOSE TRANSLOCASE HOMOLOG"/>
    <property type="match status" value="1"/>
</dbReference>
<feature type="transmembrane region" description="Helical" evidence="6">
    <location>
        <begin position="99"/>
        <end position="122"/>
    </location>
</feature>
<evidence type="ECO:0000256" key="6">
    <source>
        <dbReference type="SAM" id="Phobius"/>
    </source>
</evidence>
<evidence type="ECO:0000256" key="4">
    <source>
        <dbReference type="ARBA" id="ARBA00022989"/>
    </source>
</evidence>
<dbReference type="InterPro" id="IPR007267">
    <property type="entry name" value="GtrA_DPMS_TM"/>
</dbReference>
<comment type="similarity">
    <text evidence="2">Belongs to the GtrA family.</text>
</comment>
<feature type="transmembrane region" description="Helical" evidence="6">
    <location>
        <begin position="27"/>
        <end position="50"/>
    </location>
</feature>
<evidence type="ECO:0000256" key="5">
    <source>
        <dbReference type="ARBA" id="ARBA00023136"/>
    </source>
</evidence>
<dbReference type="AlphaFoldDB" id="A0A6J7N0U2"/>
<accession>A0A6J7N0U2</accession>
<keyword evidence="5 6" id="KW-0472">Membrane</keyword>
<dbReference type="PANTHER" id="PTHR38459">
    <property type="entry name" value="PROPHAGE BACTOPRENOL-LINKED GLUCOSE TRANSLOCASE HOMOLOG"/>
    <property type="match status" value="1"/>
</dbReference>
<dbReference type="Pfam" id="PF04138">
    <property type="entry name" value="GtrA_DPMS_TM"/>
    <property type="match status" value="1"/>
</dbReference>
<comment type="subcellular location">
    <subcellularLocation>
        <location evidence="1">Membrane</location>
        <topology evidence="1">Multi-pass membrane protein</topology>
    </subcellularLocation>
</comment>
<dbReference type="EMBL" id="CAFBOM010000111">
    <property type="protein sequence ID" value="CAB4986637.1"/>
    <property type="molecule type" value="Genomic_DNA"/>
</dbReference>
<dbReference type="GO" id="GO:0000271">
    <property type="term" value="P:polysaccharide biosynthetic process"/>
    <property type="evidence" value="ECO:0007669"/>
    <property type="project" value="InterPro"/>
</dbReference>
<dbReference type="GO" id="GO:0005886">
    <property type="term" value="C:plasma membrane"/>
    <property type="evidence" value="ECO:0007669"/>
    <property type="project" value="TreeGrafter"/>
</dbReference>
<dbReference type="InterPro" id="IPR051401">
    <property type="entry name" value="GtrA_CellWall_Glycosyl"/>
</dbReference>
<keyword evidence="3 6" id="KW-0812">Transmembrane</keyword>
<protein>
    <submittedName>
        <fullName evidence="8">Unannotated protein</fullName>
    </submittedName>
</protein>
<organism evidence="8">
    <name type="scientific">freshwater metagenome</name>
    <dbReference type="NCBI Taxonomy" id="449393"/>
    <lineage>
        <taxon>unclassified sequences</taxon>
        <taxon>metagenomes</taxon>
        <taxon>ecological metagenomes</taxon>
    </lineage>
</organism>
<gene>
    <name evidence="8" type="ORF">UFOPK3957_00765</name>
</gene>
<feature type="domain" description="GtrA/DPMS transmembrane" evidence="7">
    <location>
        <begin position="29"/>
        <end position="155"/>
    </location>
</feature>
<feature type="transmembrane region" description="Helical" evidence="6">
    <location>
        <begin position="62"/>
        <end position="79"/>
    </location>
</feature>
<reference evidence="8" key="1">
    <citation type="submission" date="2020-05" db="EMBL/GenBank/DDBJ databases">
        <authorList>
            <person name="Chiriac C."/>
            <person name="Salcher M."/>
            <person name="Ghai R."/>
            <person name="Kavagutti S V."/>
        </authorList>
    </citation>
    <scope>NUCLEOTIDE SEQUENCE</scope>
</reference>
<evidence type="ECO:0000259" key="7">
    <source>
        <dbReference type="Pfam" id="PF04138"/>
    </source>
</evidence>
<feature type="transmembrane region" description="Helical" evidence="6">
    <location>
        <begin position="128"/>
        <end position="148"/>
    </location>
</feature>
<name>A0A6J7N0U2_9ZZZZ</name>
<proteinExistence type="inferred from homology"/>